<organism evidence="3 4">
    <name type="scientific">Geojedonia litorea</name>
    <dbReference type="NCBI Taxonomy" id="1268269"/>
    <lineage>
        <taxon>Bacteria</taxon>
        <taxon>Pseudomonadati</taxon>
        <taxon>Bacteroidota</taxon>
        <taxon>Flavobacteriia</taxon>
        <taxon>Flavobacteriales</taxon>
        <taxon>Flavobacteriaceae</taxon>
        <taxon>Geojedonia</taxon>
    </lineage>
</organism>
<name>A0ABV9N8L1_9FLAO</name>
<dbReference type="PROSITE" id="PS50005">
    <property type="entry name" value="TPR"/>
    <property type="match status" value="2"/>
</dbReference>
<evidence type="ECO:0000313" key="3">
    <source>
        <dbReference type="EMBL" id="MFC4722928.1"/>
    </source>
</evidence>
<dbReference type="RefSeq" id="WP_387963854.1">
    <property type="nucleotide sequence ID" value="NZ_JBHSGP010000014.1"/>
</dbReference>
<feature type="repeat" description="TPR" evidence="1">
    <location>
        <begin position="314"/>
        <end position="347"/>
    </location>
</feature>
<gene>
    <name evidence="3" type="ORF">ACFO5O_11385</name>
</gene>
<dbReference type="PANTHER" id="PTHR12558">
    <property type="entry name" value="CELL DIVISION CYCLE 16,23,27"/>
    <property type="match status" value="1"/>
</dbReference>
<keyword evidence="4" id="KW-1185">Reference proteome</keyword>
<dbReference type="Pfam" id="PF14559">
    <property type="entry name" value="TPR_19"/>
    <property type="match status" value="1"/>
</dbReference>
<dbReference type="SUPFAM" id="SSF48452">
    <property type="entry name" value="TPR-like"/>
    <property type="match status" value="2"/>
</dbReference>
<sequence length="455" mass="52267">MKLNLCSLFFILGMLLVPQHNYAQVDFNKRPDDDLGNVEDEYQELFFEALKQKGIENYQRAVDALLKCINLKSTDAVVFYELGKNYNLLKNFGAAEDALKKAIAKEPDNEWYLDELYAVYVQQNETDKAIKTIKQLVKYHPDYKQDLVSLYIKAKKYNDALDLLDELDKSLGINDERDYLRNQIFEITGDDKNRIKHLEERLKNYPDNEINYLNLIYRYSETGKSDKAFEIAKQLLTRNPNSQLVHLALYKFYMDANDPSNAINSMKVVLTSSEINPDAKAKVLNDFVNFVSKHPEYEKDLVEVTALVGNDNSPKTLIELAQYHLKIGDKEKALSYFEDLLKEEPNNFSALKDVVLLQLDLNLDEQAAKKSEQALELYPAQPIFYLVNGVANNKLKKSKKAIQSLETGLDYIIDDTKMEADFYTQLSLAYQLDNNIAKSNAFAKKAEALNKGQHP</sequence>
<dbReference type="InterPro" id="IPR019734">
    <property type="entry name" value="TPR_rpt"/>
</dbReference>
<feature type="chain" id="PRO_5047225147" evidence="2">
    <location>
        <begin position="24"/>
        <end position="455"/>
    </location>
</feature>
<evidence type="ECO:0000256" key="2">
    <source>
        <dbReference type="SAM" id="SignalP"/>
    </source>
</evidence>
<reference evidence="4" key="1">
    <citation type="journal article" date="2019" name="Int. J. Syst. Evol. Microbiol.">
        <title>The Global Catalogue of Microorganisms (GCM) 10K type strain sequencing project: providing services to taxonomists for standard genome sequencing and annotation.</title>
        <authorList>
            <consortium name="The Broad Institute Genomics Platform"/>
            <consortium name="The Broad Institute Genome Sequencing Center for Infectious Disease"/>
            <person name="Wu L."/>
            <person name="Ma J."/>
        </authorList>
    </citation>
    <scope>NUCLEOTIDE SEQUENCE [LARGE SCALE GENOMIC DNA]</scope>
    <source>
        <strain evidence="4">CCUG 63682</strain>
    </source>
</reference>
<protein>
    <submittedName>
        <fullName evidence="3">Tetratricopeptide repeat protein</fullName>
    </submittedName>
</protein>
<evidence type="ECO:0000313" key="4">
    <source>
        <dbReference type="Proteomes" id="UP001595953"/>
    </source>
</evidence>
<dbReference type="InterPro" id="IPR011990">
    <property type="entry name" value="TPR-like_helical_dom_sf"/>
</dbReference>
<dbReference type="Gene3D" id="1.25.40.10">
    <property type="entry name" value="Tetratricopeptide repeat domain"/>
    <property type="match status" value="3"/>
</dbReference>
<proteinExistence type="predicted"/>
<keyword evidence="1" id="KW-0802">TPR repeat</keyword>
<dbReference type="PANTHER" id="PTHR12558:SF13">
    <property type="entry name" value="CELL DIVISION CYCLE PROTEIN 27 HOMOLOG"/>
    <property type="match status" value="1"/>
</dbReference>
<evidence type="ECO:0000256" key="1">
    <source>
        <dbReference type="PROSITE-ProRule" id="PRU00339"/>
    </source>
</evidence>
<feature type="repeat" description="TPR" evidence="1">
    <location>
        <begin position="76"/>
        <end position="109"/>
    </location>
</feature>
<dbReference type="EMBL" id="JBHSGP010000014">
    <property type="protein sequence ID" value="MFC4722928.1"/>
    <property type="molecule type" value="Genomic_DNA"/>
</dbReference>
<comment type="caution">
    <text evidence="3">The sequence shown here is derived from an EMBL/GenBank/DDBJ whole genome shotgun (WGS) entry which is preliminary data.</text>
</comment>
<dbReference type="SMART" id="SM00028">
    <property type="entry name" value="TPR"/>
    <property type="match status" value="5"/>
</dbReference>
<feature type="signal peptide" evidence="2">
    <location>
        <begin position="1"/>
        <end position="23"/>
    </location>
</feature>
<dbReference type="Proteomes" id="UP001595953">
    <property type="component" value="Unassembled WGS sequence"/>
</dbReference>
<dbReference type="Pfam" id="PF13432">
    <property type="entry name" value="TPR_16"/>
    <property type="match status" value="1"/>
</dbReference>
<keyword evidence="2" id="KW-0732">Signal</keyword>
<accession>A0ABV9N8L1</accession>